<evidence type="ECO:0000256" key="3">
    <source>
        <dbReference type="ARBA" id="ARBA00022737"/>
    </source>
</evidence>
<evidence type="ECO:0000256" key="2">
    <source>
        <dbReference type="ARBA" id="ARBA00022729"/>
    </source>
</evidence>
<evidence type="ECO:0000256" key="4">
    <source>
        <dbReference type="SAM" id="Phobius"/>
    </source>
</evidence>
<dbReference type="OrthoDB" id="72369at2759"/>
<dbReference type="Gene3D" id="3.80.10.10">
    <property type="entry name" value="Ribonuclease Inhibitor"/>
    <property type="match status" value="2"/>
</dbReference>
<dbReference type="Pfam" id="PF23598">
    <property type="entry name" value="LRR_14"/>
    <property type="match status" value="1"/>
</dbReference>
<dbReference type="PANTHER" id="PTHR24373">
    <property type="entry name" value="SLIT RELATED LEUCINE-RICH REPEAT NEURONAL PROTEIN"/>
    <property type="match status" value="1"/>
</dbReference>
<feature type="transmembrane region" description="Helical" evidence="4">
    <location>
        <begin position="488"/>
        <end position="514"/>
    </location>
</feature>
<dbReference type="InterPro" id="IPR055414">
    <property type="entry name" value="LRR_R13L4/SHOC2-like"/>
</dbReference>
<dbReference type="PROSITE" id="PS51450">
    <property type="entry name" value="LRR"/>
    <property type="match status" value="1"/>
</dbReference>
<dbReference type="InterPro" id="IPR001611">
    <property type="entry name" value="Leu-rich_rpt"/>
</dbReference>
<proteinExistence type="predicted"/>
<dbReference type="InterPro" id="IPR050328">
    <property type="entry name" value="Dev_Immune_Receptor"/>
</dbReference>
<evidence type="ECO:0000259" key="6">
    <source>
        <dbReference type="Pfam" id="PF23598"/>
    </source>
</evidence>
<dbReference type="SUPFAM" id="SSF52058">
    <property type="entry name" value="L domain-like"/>
    <property type="match status" value="1"/>
</dbReference>
<sequence length="545" mass="62891">MKNLGIFAVFTILLVYTRADNLDDFPLCKACGCSFNSNNTEANVTCTKQNPSQLLQDYFWIKKGTNNSIPYNRVMINNEKFINFTYVFPSSPLVYLNLAYNNIFNISDSIFKNLQNMQVLILSYNDLEVIHPDTFKGLYLPERLMPLKSLIELRLDHNKLHTLNQDTFDHTTDIQILDLSYNPLEVIDHHTLIAINELLYLRELYLQNTEIKTLPDNMLHTPQYLRVLDLSGNHGIEKIPETLYQGRNLEKLYLNNTGFVNLTEKNGFPPLPSLQVLHLCRNEHLHRIARFAFAGLTNLTDLRLCDNIDLTTIDDFAFAKSTNVSGGVIWPPLKKLYIGNNKLSYVDSDIVARWDSLTELDIRDNPWTCDCENQWLIDELMPIYIKIDENSAKQVMCAAPIEMEKTSFHQLLVRQSQMRCLDTYGHRPEKDGLLLVGVLTDKNVDETNKPPDALPESDESLKFILYHEQESDDDYVEMNDLYVERTNAYFNLLCGFTVGILVAIPAVLLMILAYQKRWFSFKGFFDKSPASYSRRFYADTAADDF</sequence>
<protein>
    <submittedName>
        <fullName evidence="7 8">Leucine-rich repeat transmembrane neuronal protein 3-like isoform X1</fullName>
    </submittedName>
</protein>
<dbReference type="RefSeq" id="XP_028140112.1">
    <property type="nucleotide sequence ID" value="XM_028284311.1"/>
</dbReference>
<keyword evidence="2 5" id="KW-0732">Signal</keyword>
<keyword evidence="4" id="KW-1133">Transmembrane helix</keyword>
<evidence type="ECO:0000256" key="1">
    <source>
        <dbReference type="ARBA" id="ARBA00022614"/>
    </source>
</evidence>
<dbReference type="AlphaFoldDB" id="A0A6P7FZ65"/>
<evidence type="ECO:0000313" key="8">
    <source>
        <dbReference type="RefSeq" id="XP_028140112.1"/>
    </source>
</evidence>
<name>A0A6P7FZ65_DIAVI</name>
<keyword evidence="4" id="KW-0812">Transmembrane</keyword>
<reference evidence="7 8" key="1">
    <citation type="submission" date="2025-04" db="UniProtKB">
        <authorList>
            <consortium name="RefSeq"/>
        </authorList>
    </citation>
    <scope>IDENTIFICATION</scope>
    <source>
        <tissue evidence="7 8">Whole insect</tissue>
    </source>
</reference>
<accession>A0A6P7FZ65</accession>
<gene>
    <name evidence="7 8" type="primary">LOC114334270</name>
</gene>
<keyword evidence="3" id="KW-0677">Repeat</keyword>
<dbReference type="InterPro" id="IPR032675">
    <property type="entry name" value="LRR_dom_sf"/>
</dbReference>
<dbReference type="SMART" id="SM00369">
    <property type="entry name" value="LRR_TYP"/>
    <property type="match status" value="7"/>
</dbReference>
<keyword evidence="4" id="KW-0472">Membrane</keyword>
<organism evidence="8">
    <name type="scientific">Diabrotica virgifera virgifera</name>
    <name type="common">western corn rootworm</name>
    <dbReference type="NCBI Taxonomy" id="50390"/>
    <lineage>
        <taxon>Eukaryota</taxon>
        <taxon>Metazoa</taxon>
        <taxon>Ecdysozoa</taxon>
        <taxon>Arthropoda</taxon>
        <taxon>Hexapoda</taxon>
        <taxon>Insecta</taxon>
        <taxon>Pterygota</taxon>
        <taxon>Neoptera</taxon>
        <taxon>Endopterygota</taxon>
        <taxon>Coleoptera</taxon>
        <taxon>Polyphaga</taxon>
        <taxon>Cucujiformia</taxon>
        <taxon>Chrysomeloidea</taxon>
        <taxon>Chrysomelidae</taxon>
        <taxon>Galerucinae</taxon>
        <taxon>Diabroticina</taxon>
        <taxon>Diabroticites</taxon>
        <taxon>Diabrotica</taxon>
    </lineage>
</organism>
<evidence type="ECO:0000256" key="5">
    <source>
        <dbReference type="SAM" id="SignalP"/>
    </source>
</evidence>
<feature type="signal peptide" evidence="5">
    <location>
        <begin position="1"/>
        <end position="19"/>
    </location>
</feature>
<dbReference type="KEGG" id="dvv:114334270"/>
<dbReference type="PANTHER" id="PTHR24373:SF392">
    <property type="entry name" value="NEPHROCAN"/>
    <property type="match status" value="1"/>
</dbReference>
<evidence type="ECO:0000313" key="7">
    <source>
        <dbReference type="RefSeq" id="XP_028140111.1"/>
    </source>
</evidence>
<dbReference type="InterPro" id="IPR003591">
    <property type="entry name" value="Leu-rich_rpt_typical-subtyp"/>
</dbReference>
<keyword evidence="1" id="KW-0433">Leucine-rich repeat</keyword>
<dbReference type="RefSeq" id="XP_028140111.1">
    <property type="nucleotide sequence ID" value="XM_028284310.1"/>
</dbReference>
<feature type="domain" description="Disease resistance R13L4/SHOC-2-like LRR" evidence="6">
    <location>
        <begin position="175"/>
        <end position="304"/>
    </location>
</feature>
<dbReference type="Pfam" id="PF13855">
    <property type="entry name" value="LRR_8"/>
    <property type="match status" value="1"/>
</dbReference>
<feature type="chain" id="PRO_5044650975" evidence="5">
    <location>
        <begin position="20"/>
        <end position="545"/>
    </location>
</feature>